<feature type="domain" description="PAC" evidence="10">
    <location>
        <begin position="228"/>
        <end position="280"/>
    </location>
</feature>
<dbReference type="InterPro" id="IPR005467">
    <property type="entry name" value="His_kinase_dom"/>
</dbReference>
<feature type="domain" description="Histidine kinase" evidence="7">
    <location>
        <begin position="723"/>
        <end position="947"/>
    </location>
</feature>
<dbReference type="PROSITE" id="PS50113">
    <property type="entry name" value="PAC"/>
    <property type="match status" value="2"/>
</dbReference>
<dbReference type="InterPro" id="IPR000014">
    <property type="entry name" value="PAS"/>
</dbReference>
<dbReference type="Pfam" id="PF00512">
    <property type="entry name" value="HisKA"/>
    <property type="match status" value="1"/>
</dbReference>
<dbReference type="SMART" id="SM00086">
    <property type="entry name" value="PAC"/>
    <property type="match status" value="2"/>
</dbReference>
<dbReference type="Proteomes" id="UP000266568">
    <property type="component" value="Unassembled WGS sequence"/>
</dbReference>
<dbReference type="InterPro" id="IPR004358">
    <property type="entry name" value="Sig_transdc_His_kin-like_C"/>
</dbReference>
<dbReference type="SUPFAM" id="SSF55785">
    <property type="entry name" value="PYP-like sensor domain (PAS domain)"/>
    <property type="match status" value="3"/>
</dbReference>
<evidence type="ECO:0000256" key="2">
    <source>
        <dbReference type="ARBA" id="ARBA00012438"/>
    </source>
</evidence>
<dbReference type="InterPro" id="IPR029016">
    <property type="entry name" value="GAF-like_dom_sf"/>
</dbReference>
<proteinExistence type="predicted"/>
<dbReference type="InterPro" id="IPR036890">
    <property type="entry name" value="HATPase_C_sf"/>
</dbReference>
<dbReference type="PROSITE" id="PS50110">
    <property type="entry name" value="RESPONSE_REGULATORY"/>
    <property type="match status" value="1"/>
</dbReference>
<dbReference type="InterPro" id="IPR035965">
    <property type="entry name" value="PAS-like_dom_sf"/>
</dbReference>
<evidence type="ECO:0000256" key="3">
    <source>
        <dbReference type="ARBA" id="ARBA00022553"/>
    </source>
</evidence>
<keyword evidence="5" id="KW-0418">Kinase</keyword>
<dbReference type="PRINTS" id="PR00344">
    <property type="entry name" value="BCTRLSENSOR"/>
</dbReference>
<dbReference type="SUPFAM" id="SSF52172">
    <property type="entry name" value="CheY-like"/>
    <property type="match status" value="1"/>
</dbReference>
<dbReference type="NCBIfam" id="TIGR00229">
    <property type="entry name" value="sensory_box"/>
    <property type="match status" value="3"/>
</dbReference>
<dbReference type="InterPro" id="IPR011006">
    <property type="entry name" value="CheY-like_superfamily"/>
</dbReference>
<dbReference type="SMART" id="SM00448">
    <property type="entry name" value="REC"/>
    <property type="match status" value="1"/>
</dbReference>
<evidence type="ECO:0000259" key="10">
    <source>
        <dbReference type="PROSITE" id="PS50113"/>
    </source>
</evidence>
<dbReference type="SUPFAM" id="SSF55874">
    <property type="entry name" value="ATPase domain of HSP90 chaperone/DNA topoisomerase II/histidine kinase"/>
    <property type="match status" value="1"/>
</dbReference>
<dbReference type="PROSITE" id="PS50109">
    <property type="entry name" value="HIS_KIN"/>
    <property type="match status" value="1"/>
</dbReference>
<keyword evidence="3 6" id="KW-0597">Phosphoprotein</keyword>
<dbReference type="InterPro" id="IPR001789">
    <property type="entry name" value="Sig_transdc_resp-reg_receiver"/>
</dbReference>
<dbReference type="Gene3D" id="3.30.450.20">
    <property type="entry name" value="PAS domain"/>
    <property type="match status" value="4"/>
</dbReference>
<dbReference type="SMART" id="SM00388">
    <property type="entry name" value="HisKA"/>
    <property type="match status" value="1"/>
</dbReference>
<feature type="modified residue" description="4-aspartylphosphate" evidence="6">
    <location>
        <position position="1019"/>
    </location>
</feature>
<dbReference type="InterPro" id="IPR003594">
    <property type="entry name" value="HATPase_dom"/>
</dbReference>
<sequence>MGARIRGFDWAATSIGPPERWPTALRVAVNICLHSSLPTAIYWGPELRLIYNDAWAPIPAERHPWALGRPAREVWRDIWDVIAPQFEGVIRTGEGFATLDQLLMMERGGMPCETYWNYSFSPIRGDDGAVLGVFNQGTETTAKVLAERSHRAELAQLSTMLEQAPGAIALLHGPTHVFDFANRAYLELIGRDDIVGRSVAEVLPEVAEQGFVALLDRVFATGEAYRGHSVPVRLARDGGEERLLDFVYQPTRDARGEVSGIFVEATDSTERARAEAALRESEERLKLALESSRMIGVWDWDVPAARIRSDERFARLCGLDPAAAAAGVAVTEVMRLLHPDDLDRVRAEIREVFATGREYSIEYRVRVEGGPRRWIHARGRCAFGSDGTPQRFAGVAIDITERKANEAALVAAKEEREFILHLAERQRIESDAGAIMALGAEALGRRLGADRAGFLRIVDGDQIAFGIGWSDGSIAPLEGRAPLDVLGGDLRRGAIAGATLKFRDSRASARFAGTTIPALGIISGVGVPLLREGRFDGGFYVTQASPRVWTPGEIALIEEVAILSWDAVARADALASLRDLNRALAGEIEERTAERDRIWDVSQDMLGIAGADGIWLSVNPAWERMLGWTPDEIIGRTSEWLEHPDDRDRTRDEVARLGQGAETVAFENRFRSKTDGYRTLSWKAVLADGRLYTTARDVTAERELGEQLRQAQKMEAVGQLTGGIAHDFNNLLTGISGALEMLELRLSQGRADDLARYIGVAQTATARAAALTHRLLAFSRRQPLDPHPINIARLIADMEDLVRRTVGPSILVEIVHPGNLWPILADGNQLENALLNLVINARDAMPSGGQLTIRTACVHFDGKEAADRALEPGDYLAVSVSDTGTGMTAEVLDHVFEPFFTTKAQGAGTGLGLSMIYGFVRQSHGQLSIDSIVGEGTTIWMYLPRHDGPLVDPVPVVEPPAPAAGAGETVLLVDDDPIVRLFVGELLGELGYGAIEASDGAAAVDLLRSDVRIDLLVTDIGLSGGMNGRQVADEARASRPDLPILFITGYADAVAGNDPLEAGMGLVTKPFTMEVLGQRIREMLDRG</sequence>
<dbReference type="Pfam" id="PF00072">
    <property type="entry name" value="Response_reg"/>
    <property type="match status" value="1"/>
</dbReference>
<evidence type="ECO:0000259" key="9">
    <source>
        <dbReference type="PROSITE" id="PS50112"/>
    </source>
</evidence>
<dbReference type="SMART" id="SM00065">
    <property type="entry name" value="GAF"/>
    <property type="match status" value="1"/>
</dbReference>
<accession>A0A397NJK4</accession>
<dbReference type="PANTHER" id="PTHR43065">
    <property type="entry name" value="SENSOR HISTIDINE KINASE"/>
    <property type="match status" value="1"/>
</dbReference>
<dbReference type="Pfam" id="PF02518">
    <property type="entry name" value="HATPase_c"/>
    <property type="match status" value="1"/>
</dbReference>
<dbReference type="Pfam" id="PF08447">
    <property type="entry name" value="PAS_3"/>
    <property type="match status" value="2"/>
</dbReference>
<dbReference type="Gene3D" id="3.40.50.2300">
    <property type="match status" value="1"/>
</dbReference>
<evidence type="ECO:0000313" key="12">
    <source>
        <dbReference type="Proteomes" id="UP000266568"/>
    </source>
</evidence>
<dbReference type="SMART" id="SM00091">
    <property type="entry name" value="PAS"/>
    <property type="match status" value="3"/>
</dbReference>
<gene>
    <name evidence="11" type="ORF">DFR49_3604</name>
</gene>
<dbReference type="Gene3D" id="1.10.287.130">
    <property type="match status" value="1"/>
</dbReference>
<organism evidence="11 12">
    <name type="scientific">Hephaestia caeni</name>
    <dbReference type="NCBI Taxonomy" id="645617"/>
    <lineage>
        <taxon>Bacteria</taxon>
        <taxon>Pseudomonadati</taxon>
        <taxon>Pseudomonadota</taxon>
        <taxon>Alphaproteobacteria</taxon>
        <taxon>Sphingomonadales</taxon>
        <taxon>Sphingomonadaceae</taxon>
        <taxon>Hephaestia</taxon>
    </lineage>
</organism>
<dbReference type="Gene3D" id="2.10.70.100">
    <property type="match status" value="1"/>
</dbReference>
<dbReference type="SUPFAM" id="SSF47384">
    <property type="entry name" value="Homodimeric domain of signal transducing histidine kinase"/>
    <property type="match status" value="1"/>
</dbReference>
<evidence type="ECO:0000256" key="4">
    <source>
        <dbReference type="ARBA" id="ARBA00022679"/>
    </source>
</evidence>
<feature type="domain" description="Response regulatory" evidence="8">
    <location>
        <begin position="969"/>
        <end position="1084"/>
    </location>
</feature>
<dbReference type="Gene3D" id="3.30.565.10">
    <property type="entry name" value="Histidine kinase-like ATPase, C-terminal domain"/>
    <property type="match status" value="1"/>
</dbReference>
<feature type="domain" description="PAS" evidence="9">
    <location>
        <begin position="591"/>
        <end position="661"/>
    </location>
</feature>
<dbReference type="SMART" id="SM00387">
    <property type="entry name" value="HATPase_c"/>
    <property type="match status" value="1"/>
</dbReference>
<dbReference type="SUPFAM" id="SSF55781">
    <property type="entry name" value="GAF domain-like"/>
    <property type="match status" value="1"/>
</dbReference>
<name>A0A397NJK4_9SPHN</name>
<dbReference type="EC" id="2.7.13.3" evidence="2"/>
<dbReference type="Gene3D" id="3.30.450.40">
    <property type="match status" value="1"/>
</dbReference>
<dbReference type="Pfam" id="PF08448">
    <property type="entry name" value="PAS_4"/>
    <property type="match status" value="1"/>
</dbReference>
<dbReference type="GO" id="GO:0000155">
    <property type="term" value="F:phosphorelay sensor kinase activity"/>
    <property type="evidence" value="ECO:0007669"/>
    <property type="project" value="InterPro"/>
</dbReference>
<dbReference type="InterPro" id="IPR013655">
    <property type="entry name" value="PAS_fold_3"/>
</dbReference>
<evidence type="ECO:0000256" key="5">
    <source>
        <dbReference type="ARBA" id="ARBA00022777"/>
    </source>
</evidence>
<feature type="domain" description="PAS" evidence="9">
    <location>
        <begin position="281"/>
        <end position="356"/>
    </location>
</feature>
<dbReference type="InterPro" id="IPR000700">
    <property type="entry name" value="PAS-assoc_C"/>
</dbReference>
<evidence type="ECO:0000256" key="6">
    <source>
        <dbReference type="PROSITE-ProRule" id="PRU00169"/>
    </source>
</evidence>
<dbReference type="CDD" id="cd00130">
    <property type="entry name" value="PAS"/>
    <property type="match status" value="2"/>
</dbReference>
<comment type="caution">
    <text evidence="11">The sequence shown here is derived from an EMBL/GenBank/DDBJ whole genome shotgun (WGS) entry which is preliminary data.</text>
</comment>
<keyword evidence="12" id="KW-1185">Reference proteome</keyword>
<dbReference type="InterPro" id="IPR003018">
    <property type="entry name" value="GAF"/>
</dbReference>
<dbReference type="EMBL" id="QXDC01000004">
    <property type="protein sequence ID" value="RIA37716.1"/>
    <property type="molecule type" value="Genomic_DNA"/>
</dbReference>
<evidence type="ECO:0000313" key="11">
    <source>
        <dbReference type="EMBL" id="RIA37716.1"/>
    </source>
</evidence>
<dbReference type="AlphaFoldDB" id="A0A397NJK4"/>
<keyword evidence="4" id="KW-0808">Transferase</keyword>
<evidence type="ECO:0000256" key="1">
    <source>
        <dbReference type="ARBA" id="ARBA00000085"/>
    </source>
</evidence>
<dbReference type="CDD" id="cd18161">
    <property type="entry name" value="REC_hyHK_blue-like"/>
    <property type="match status" value="1"/>
</dbReference>
<reference evidence="11 12" key="1">
    <citation type="submission" date="2018-08" db="EMBL/GenBank/DDBJ databases">
        <title>Genomic Encyclopedia of Type Strains, Phase IV (KMG-IV): sequencing the most valuable type-strain genomes for metagenomic binning, comparative biology and taxonomic classification.</title>
        <authorList>
            <person name="Goeker M."/>
        </authorList>
    </citation>
    <scope>NUCLEOTIDE SEQUENCE [LARGE SCALE GENOMIC DNA]</scope>
    <source>
        <strain evidence="11 12">DSM 25527</strain>
    </source>
</reference>
<feature type="domain" description="PAC" evidence="10">
    <location>
        <begin position="359"/>
        <end position="411"/>
    </location>
</feature>
<dbReference type="PANTHER" id="PTHR43065:SF42">
    <property type="entry name" value="TWO-COMPONENT SENSOR PPRA"/>
    <property type="match status" value="1"/>
</dbReference>
<evidence type="ECO:0000259" key="8">
    <source>
        <dbReference type="PROSITE" id="PS50110"/>
    </source>
</evidence>
<dbReference type="CDD" id="cd00082">
    <property type="entry name" value="HisKA"/>
    <property type="match status" value="1"/>
</dbReference>
<comment type="catalytic activity">
    <reaction evidence="1">
        <text>ATP + protein L-histidine = ADP + protein N-phospho-L-histidine.</text>
        <dbReference type="EC" id="2.7.13.3"/>
    </reaction>
</comment>
<dbReference type="InterPro" id="IPR003661">
    <property type="entry name" value="HisK_dim/P_dom"/>
</dbReference>
<dbReference type="InterPro" id="IPR036097">
    <property type="entry name" value="HisK_dim/P_sf"/>
</dbReference>
<dbReference type="InterPro" id="IPR001610">
    <property type="entry name" value="PAC"/>
</dbReference>
<dbReference type="InterPro" id="IPR013656">
    <property type="entry name" value="PAS_4"/>
</dbReference>
<dbReference type="PROSITE" id="PS50112">
    <property type="entry name" value="PAS"/>
    <property type="match status" value="2"/>
</dbReference>
<evidence type="ECO:0000259" key="7">
    <source>
        <dbReference type="PROSITE" id="PS50109"/>
    </source>
</evidence>
<protein>
    <recommendedName>
        <fullName evidence="2">histidine kinase</fullName>
        <ecNumber evidence="2">2.7.13.3</ecNumber>
    </recommendedName>
</protein>